<accession>A0A7S1D4E8</accession>
<dbReference type="SUPFAM" id="SSF82185">
    <property type="entry name" value="Histone H3 K4-specific methyltransferase SET7/9 N-terminal domain"/>
    <property type="match status" value="1"/>
</dbReference>
<dbReference type="PANTHER" id="PTHR43215:SF14">
    <property type="entry name" value="RADIAL SPOKE HEAD 1 HOMOLOG"/>
    <property type="match status" value="1"/>
</dbReference>
<organism evidence="1">
    <name type="scientific">Cyclophora tenuis</name>
    <name type="common">Marine diatom</name>
    <dbReference type="NCBI Taxonomy" id="216820"/>
    <lineage>
        <taxon>Eukaryota</taxon>
        <taxon>Sar</taxon>
        <taxon>Stramenopiles</taxon>
        <taxon>Ochrophyta</taxon>
        <taxon>Bacillariophyta</taxon>
        <taxon>Fragilariophyceae</taxon>
        <taxon>Fragilariophycidae</taxon>
        <taxon>Cyclophorales</taxon>
        <taxon>Cyclophoraceae</taxon>
        <taxon>Cyclophora</taxon>
    </lineage>
</organism>
<dbReference type="AlphaFoldDB" id="A0A7S1D4E8"/>
<proteinExistence type="predicted"/>
<dbReference type="EMBL" id="HBFW01014000">
    <property type="protein sequence ID" value="CAD8937828.1"/>
    <property type="molecule type" value="Transcribed_RNA"/>
</dbReference>
<dbReference type="Gene3D" id="2.20.110.10">
    <property type="entry name" value="Histone H3 K4-specific methyltransferase SET7/9 N-terminal domain"/>
    <property type="match status" value="1"/>
</dbReference>
<gene>
    <name evidence="1" type="ORF">CTEN0397_LOCUS8891</name>
</gene>
<name>A0A7S1D4E8_CYCTE</name>
<dbReference type="PANTHER" id="PTHR43215">
    <property type="entry name" value="RADIAL SPOKE HEAD 1 HOMOLOG"/>
    <property type="match status" value="1"/>
</dbReference>
<sequence>MSKIKKSAPFWRCRENLARAGDGEKCSVALAMAIGLDGCRSLVEERMKKEHQKVWKPLLGQLLFESNRRFHLAQASKKPYSWTFRPTKAWNYEQVWKWLDKNPIQSADCSKFVESILQQSFCAHRDREVEDESLQVGLEETISDPGDQLLVTLMKRSPTINSWGPEDTITKAETISSGKMVPVGDQVAVIEGMEQVSLLGSRASRESDELLLDSTIGALMTISLLSASSNKPQLQHEWVSLPNRTMNSKGMGGNSSLDMELNRHHSTAQPITTRTDRSTDQGEASLKEFVLYEDGGWFEGTIVNECYEGYGTRYWPNGGKYTGEWKQSKRHGKGQHRFATGGKFFVGSWVDDQQLVEITNKM</sequence>
<evidence type="ECO:0000313" key="1">
    <source>
        <dbReference type="EMBL" id="CAD8937828.1"/>
    </source>
</evidence>
<reference evidence="1" key="1">
    <citation type="submission" date="2021-01" db="EMBL/GenBank/DDBJ databases">
        <authorList>
            <person name="Corre E."/>
            <person name="Pelletier E."/>
            <person name="Niang G."/>
            <person name="Scheremetjew M."/>
            <person name="Finn R."/>
            <person name="Kale V."/>
            <person name="Holt S."/>
            <person name="Cochrane G."/>
            <person name="Meng A."/>
            <person name="Brown T."/>
            <person name="Cohen L."/>
        </authorList>
    </citation>
    <scope>NUCLEOTIDE SEQUENCE</scope>
    <source>
        <strain evidence="1">ECT3854</strain>
    </source>
</reference>
<protein>
    <submittedName>
        <fullName evidence="1">Uncharacterized protein</fullName>
    </submittedName>
</protein>